<evidence type="ECO:0000256" key="11">
    <source>
        <dbReference type="ARBA" id="ARBA00023209"/>
    </source>
</evidence>
<dbReference type="GO" id="GO:0016020">
    <property type="term" value="C:membrane"/>
    <property type="evidence" value="ECO:0007669"/>
    <property type="project" value="UniProtKB-SubCell"/>
</dbReference>
<proteinExistence type="inferred from homology"/>
<protein>
    <recommendedName>
        <fullName evidence="5">CDP-diacylglycerol--glycerol-3-phosphate 3-phosphatidyltransferase</fullName>
        <ecNumber evidence="4">2.7.8.5</ecNumber>
    </recommendedName>
</protein>
<feature type="transmembrane region" description="Helical" evidence="14">
    <location>
        <begin position="32"/>
        <end position="51"/>
    </location>
</feature>
<dbReference type="EMBL" id="CP020370">
    <property type="protein sequence ID" value="AUB84007.1"/>
    <property type="molecule type" value="Genomic_DNA"/>
</dbReference>
<reference evidence="15 16" key="1">
    <citation type="submission" date="2017-03" db="EMBL/GenBank/DDBJ databases">
        <title>Complete genome sequence of Candidatus 'Thiodictyon syntrophicum' sp. nov. strain Cad16T, a photolithoautotroph purple sulfur bacterium isolated from an alpine meromictic lake.</title>
        <authorList>
            <person name="Luedin S.M."/>
            <person name="Pothier J.F."/>
            <person name="Danza F."/>
            <person name="Storelli N."/>
            <person name="Wittwer M."/>
            <person name="Tonolla M."/>
        </authorList>
    </citation>
    <scope>NUCLEOTIDE SEQUENCE [LARGE SCALE GENOMIC DNA]</scope>
    <source>
        <strain evidence="15 16">Cad16T</strain>
    </source>
</reference>
<dbReference type="OrthoDB" id="9796672at2"/>
<keyword evidence="16" id="KW-1185">Reference proteome</keyword>
<dbReference type="GO" id="GO:0046474">
    <property type="term" value="P:glycerophospholipid biosynthetic process"/>
    <property type="evidence" value="ECO:0007669"/>
    <property type="project" value="TreeGrafter"/>
</dbReference>
<dbReference type="Gene3D" id="1.20.120.1760">
    <property type="match status" value="1"/>
</dbReference>
<dbReference type="Proteomes" id="UP000232638">
    <property type="component" value="Chromosome"/>
</dbReference>
<keyword evidence="7 14" id="KW-0812">Transmembrane</keyword>
<evidence type="ECO:0000313" key="16">
    <source>
        <dbReference type="Proteomes" id="UP000232638"/>
    </source>
</evidence>
<dbReference type="InterPro" id="IPR000462">
    <property type="entry name" value="CDP-OH_P_trans"/>
</dbReference>
<dbReference type="RefSeq" id="WP_100921677.1">
    <property type="nucleotide sequence ID" value="NZ_CP020370.1"/>
</dbReference>
<keyword evidence="9" id="KW-0443">Lipid metabolism</keyword>
<evidence type="ECO:0000256" key="8">
    <source>
        <dbReference type="ARBA" id="ARBA00022989"/>
    </source>
</evidence>
<accession>A0A2K8UES0</accession>
<keyword evidence="6" id="KW-0444">Lipid biosynthesis</keyword>
<evidence type="ECO:0000256" key="6">
    <source>
        <dbReference type="ARBA" id="ARBA00022516"/>
    </source>
</evidence>
<evidence type="ECO:0000256" key="7">
    <source>
        <dbReference type="ARBA" id="ARBA00022692"/>
    </source>
</evidence>
<comment type="catalytic activity">
    <reaction evidence="13">
        <text>a CDP-1,2-diacyl-sn-glycerol + sn-glycerol 3-phosphate = a 1,2-diacyl-sn-glycero-3-phospho-(1'-sn-glycero-3'-phosphate) + CMP + H(+)</text>
        <dbReference type="Rhea" id="RHEA:12593"/>
        <dbReference type="ChEBI" id="CHEBI:15378"/>
        <dbReference type="ChEBI" id="CHEBI:57597"/>
        <dbReference type="ChEBI" id="CHEBI:58332"/>
        <dbReference type="ChEBI" id="CHEBI:60110"/>
        <dbReference type="ChEBI" id="CHEBI:60377"/>
        <dbReference type="EC" id="2.7.8.5"/>
    </reaction>
</comment>
<gene>
    <name evidence="15" type="ORF">THSYN_25785</name>
</gene>
<evidence type="ECO:0000256" key="9">
    <source>
        <dbReference type="ARBA" id="ARBA00023098"/>
    </source>
</evidence>
<keyword evidence="11" id="KW-0594">Phospholipid biosynthesis</keyword>
<keyword evidence="10 14" id="KW-0472">Membrane</keyword>
<dbReference type="PIRSF" id="PIRSF000847">
    <property type="entry name" value="Phos_ph_gly_syn"/>
    <property type="match status" value="1"/>
</dbReference>
<feature type="transmembrane region" description="Helical" evidence="14">
    <location>
        <begin position="72"/>
        <end position="96"/>
    </location>
</feature>
<comment type="similarity">
    <text evidence="3">Belongs to the CDP-alcohol phosphatidyltransferase class-I family.</text>
</comment>
<organism evidence="15 16">
    <name type="scientific">Candidatus Thiodictyon syntrophicum</name>
    <dbReference type="NCBI Taxonomy" id="1166950"/>
    <lineage>
        <taxon>Bacteria</taxon>
        <taxon>Pseudomonadati</taxon>
        <taxon>Pseudomonadota</taxon>
        <taxon>Gammaproteobacteria</taxon>
        <taxon>Chromatiales</taxon>
        <taxon>Chromatiaceae</taxon>
        <taxon>Thiodictyon</taxon>
    </lineage>
</organism>
<dbReference type="InterPro" id="IPR050324">
    <property type="entry name" value="CDP-alcohol_PTase-I"/>
</dbReference>
<evidence type="ECO:0000256" key="5">
    <source>
        <dbReference type="ARBA" id="ARBA00014944"/>
    </source>
</evidence>
<comment type="subcellular location">
    <subcellularLocation>
        <location evidence="1">Membrane</location>
        <topology evidence="1">Multi-pass membrane protein</topology>
    </subcellularLocation>
</comment>
<feature type="transmembrane region" description="Helical" evidence="14">
    <location>
        <begin position="149"/>
        <end position="173"/>
    </location>
</feature>
<evidence type="ECO:0000256" key="10">
    <source>
        <dbReference type="ARBA" id="ARBA00023136"/>
    </source>
</evidence>
<dbReference type="EC" id="2.7.8.5" evidence="4"/>
<dbReference type="AlphaFoldDB" id="A0A2K8UES0"/>
<dbReference type="Pfam" id="PF01066">
    <property type="entry name" value="CDP-OH_P_transf"/>
    <property type="match status" value="1"/>
</dbReference>
<evidence type="ECO:0000256" key="14">
    <source>
        <dbReference type="SAM" id="Phobius"/>
    </source>
</evidence>
<dbReference type="PANTHER" id="PTHR14269">
    <property type="entry name" value="CDP-DIACYLGLYCEROL--GLYCEROL-3-PHOSPHATE 3-PHOSPHATIDYLTRANSFERASE-RELATED"/>
    <property type="match status" value="1"/>
</dbReference>
<evidence type="ECO:0000256" key="1">
    <source>
        <dbReference type="ARBA" id="ARBA00004141"/>
    </source>
</evidence>
<sequence length="185" mass="20142">MRLRDLPNVISALRLVAVIPVVWLLLSQQFGWALVLFAVAGVSDGVDGFLAKNYGWQSRLGGILDPVADKTLLVSCFLVLGSMGLIPVWLVLAVIFRDLVIVAGALLYNYRVEELEAAPTLTSKINTLFQLVLVVAAITDAGPMPLPGWVITSLTWACLVTILVSGVQYVLVWSAKARTHGWRDE</sequence>
<evidence type="ECO:0000256" key="2">
    <source>
        <dbReference type="ARBA" id="ARBA00005042"/>
    </source>
</evidence>
<keyword evidence="12" id="KW-1208">Phospholipid metabolism</keyword>
<evidence type="ECO:0000313" key="15">
    <source>
        <dbReference type="EMBL" id="AUB84007.1"/>
    </source>
</evidence>
<name>A0A2K8UES0_9GAMM</name>
<comment type="pathway">
    <text evidence="2">Phospholipid metabolism; phosphatidylglycerol biosynthesis; phosphatidylglycerol from CDP-diacylglycerol: step 1/2.</text>
</comment>
<evidence type="ECO:0000256" key="12">
    <source>
        <dbReference type="ARBA" id="ARBA00023264"/>
    </source>
</evidence>
<evidence type="ECO:0000256" key="3">
    <source>
        <dbReference type="ARBA" id="ARBA00010441"/>
    </source>
</evidence>
<keyword evidence="8 14" id="KW-1133">Transmembrane helix</keyword>
<dbReference type="InterPro" id="IPR043130">
    <property type="entry name" value="CDP-OH_PTrfase_TM_dom"/>
</dbReference>
<dbReference type="InterPro" id="IPR004570">
    <property type="entry name" value="Phosphatidylglycerol_P_synth"/>
</dbReference>
<dbReference type="GO" id="GO:0008444">
    <property type="term" value="F:CDP-diacylglycerol-glycerol-3-phosphate 3-phosphatidyltransferase activity"/>
    <property type="evidence" value="ECO:0007669"/>
    <property type="project" value="UniProtKB-EC"/>
</dbReference>
<evidence type="ECO:0000256" key="4">
    <source>
        <dbReference type="ARBA" id="ARBA00013170"/>
    </source>
</evidence>
<dbReference type="PANTHER" id="PTHR14269:SF62">
    <property type="entry name" value="CDP-DIACYLGLYCEROL--GLYCEROL-3-PHOSPHATE 3-PHOSPHATIDYLTRANSFERASE 1, CHLOROPLASTIC"/>
    <property type="match status" value="1"/>
</dbReference>
<keyword evidence="15" id="KW-0808">Transferase</keyword>
<evidence type="ECO:0000256" key="13">
    <source>
        <dbReference type="ARBA" id="ARBA00048586"/>
    </source>
</evidence>
<dbReference type="KEGG" id="tsy:THSYN_25785"/>